<accession>A0A381VX14</accession>
<sequence>MPGGSANLYDGDQGWPSAGTRVDQTTCGPPDEPGKFPDASLAVDQYRGQHPDHFIGHRYTPVLPLFWFDPTTGLDERLLSKSTPLSVDDHPDHNEALLGEGSALFDQPLADRCPCRINHYVLVAHPLLVAKTVRVEPNPVAVGASQYPA</sequence>
<evidence type="ECO:0000313" key="2">
    <source>
        <dbReference type="EMBL" id="SVA44177.1"/>
    </source>
</evidence>
<reference evidence="2" key="1">
    <citation type="submission" date="2018-05" db="EMBL/GenBank/DDBJ databases">
        <authorList>
            <person name="Lanie J.A."/>
            <person name="Ng W.-L."/>
            <person name="Kazmierczak K.M."/>
            <person name="Andrzejewski T.M."/>
            <person name="Davidsen T.M."/>
            <person name="Wayne K.J."/>
            <person name="Tettelin H."/>
            <person name="Glass J.I."/>
            <person name="Rusch D."/>
            <person name="Podicherti R."/>
            <person name="Tsui H.-C.T."/>
            <person name="Winkler M.E."/>
        </authorList>
    </citation>
    <scope>NUCLEOTIDE SEQUENCE</scope>
</reference>
<dbReference type="AlphaFoldDB" id="A0A381VX14"/>
<name>A0A381VX14_9ZZZZ</name>
<dbReference type="EMBL" id="UINC01009880">
    <property type="protein sequence ID" value="SVA44177.1"/>
    <property type="molecule type" value="Genomic_DNA"/>
</dbReference>
<protein>
    <submittedName>
        <fullName evidence="2">Uncharacterized protein</fullName>
    </submittedName>
</protein>
<feature type="non-terminal residue" evidence="2">
    <location>
        <position position="149"/>
    </location>
</feature>
<feature type="region of interest" description="Disordered" evidence="1">
    <location>
        <begin position="1"/>
        <end position="34"/>
    </location>
</feature>
<organism evidence="2">
    <name type="scientific">marine metagenome</name>
    <dbReference type="NCBI Taxonomy" id="408172"/>
    <lineage>
        <taxon>unclassified sequences</taxon>
        <taxon>metagenomes</taxon>
        <taxon>ecological metagenomes</taxon>
    </lineage>
</organism>
<evidence type="ECO:0000256" key="1">
    <source>
        <dbReference type="SAM" id="MobiDB-lite"/>
    </source>
</evidence>
<proteinExistence type="predicted"/>
<gene>
    <name evidence="2" type="ORF">METZ01_LOCUS97031</name>
</gene>